<dbReference type="Proteomes" id="UP001159427">
    <property type="component" value="Unassembled WGS sequence"/>
</dbReference>
<sequence>MPERCVAACCGNLRRTRSKAADVYKPYLKKYKITEKTRYNELLIVVDNQLYKILEEDEEVVRRKVETLVNVVDRWNSGEIERDLGPYDALAHEMGHNFGFDDDKKDEVYFVDGGAAGGL</sequence>
<dbReference type="EMBL" id="CALNXI010004020">
    <property type="protein sequence ID" value="CAH3194890.1"/>
    <property type="molecule type" value="Genomic_DNA"/>
</dbReference>
<evidence type="ECO:0000313" key="2">
    <source>
        <dbReference type="EMBL" id="CAH3194890.1"/>
    </source>
</evidence>
<dbReference type="InterPro" id="IPR001590">
    <property type="entry name" value="Peptidase_M12B"/>
</dbReference>
<comment type="caution">
    <text evidence="2">The sequence shown here is derived from an EMBL/GenBank/DDBJ whole genome shotgun (WGS) entry which is preliminary data.</text>
</comment>
<name>A0ABN8STJ8_9CNID</name>
<evidence type="ECO:0000259" key="1">
    <source>
        <dbReference type="Pfam" id="PF01421"/>
    </source>
</evidence>
<dbReference type="SUPFAM" id="SSF55486">
    <property type="entry name" value="Metalloproteases ('zincins'), catalytic domain"/>
    <property type="match status" value="1"/>
</dbReference>
<gene>
    <name evidence="2" type="ORF">PEVE_00028952</name>
</gene>
<protein>
    <recommendedName>
        <fullName evidence="1">Peptidase M12B domain-containing protein</fullName>
    </recommendedName>
</protein>
<accession>A0ABN8STJ8</accession>
<keyword evidence="3" id="KW-1185">Reference proteome</keyword>
<organism evidence="2 3">
    <name type="scientific">Porites evermanni</name>
    <dbReference type="NCBI Taxonomy" id="104178"/>
    <lineage>
        <taxon>Eukaryota</taxon>
        <taxon>Metazoa</taxon>
        <taxon>Cnidaria</taxon>
        <taxon>Anthozoa</taxon>
        <taxon>Hexacorallia</taxon>
        <taxon>Scleractinia</taxon>
        <taxon>Fungiina</taxon>
        <taxon>Poritidae</taxon>
        <taxon>Porites</taxon>
    </lineage>
</organism>
<evidence type="ECO:0000313" key="3">
    <source>
        <dbReference type="Proteomes" id="UP001159427"/>
    </source>
</evidence>
<feature type="domain" description="Peptidase M12B" evidence="1">
    <location>
        <begin position="38"/>
        <end position="74"/>
    </location>
</feature>
<reference evidence="2 3" key="1">
    <citation type="submission" date="2022-05" db="EMBL/GenBank/DDBJ databases">
        <authorList>
            <consortium name="Genoscope - CEA"/>
            <person name="William W."/>
        </authorList>
    </citation>
    <scope>NUCLEOTIDE SEQUENCE [LARGE SCALE GENOMIC DNA]</scope>
</reference>
<feature type="non-terminal residue" evidence="2">
    <location>
        <position position="119"/>
    </location>
</feature>
<dbReference type="Pfam" id="PF01421">
    <property type="entry name" value="Reprolysin"/>
    <property type="match status" value="1"/>
</dbReference>
<proteinExistence type="predicted"/>